<dbReference type="OrthoDB" id="1450289at2"/>
<gene>
    <name evidence="2" type="ORF">SAMN05428642_101209</name>
</gene>
<organism evidence="2 3">
    <name type="scientific">Flaviramulus basaltis</name>
    <dbReference type="NCBI Taxonomy" id="369401"/>
    <lineage>
        <taxon>Bacteria</taxon>
        <taxon>Pseudomonadati</taxon>
        <taxon>Bacteroidota</taxon>
        <taxon>Flavobacteriia</taxon>
        <taxon>Flavobacteriales</taxon>
        <taxon>Flavobacteriaceae</taxon>
        <taxon>Flaviramulus</taxon>
    </lineage>
</organism>
<evidence type="ECO:0000313" key="2">
    <source>
        <dbReference type="EMBL" id="SFZ89373.1"/>
    </source>
</evidence>
<dbReference type="EMBL" id="FPKV01000001">
    <property type="protein sequence ID" value="SFZ89373.1"/>
    <property type="molecule type" value="Genomic_DNA"/>
</dbReference>
<reference evidence="2 3" key="1">
    <citation type="submission" date="2016-10" db="EMBL/GenBank/DDBJ databases">
        <authorList>
            <person name="de Groot N.N."/>
        </authorList>
    </citation>
    <scope>NUCLEOTIDE SEQUENCE [LARGE SCALE GENOMIC DNA]</scope>
    <source>
        <strain evidence="2 3">DSM 18180</strain>
    </source>
</reference>
<keyword evidence="1" id="KW-0732">Signal</keyword>
<keyword evidence="3" id="KW-1185">Reference proteome</keyword>
<evidence type="ECO:0000256" key="1">
    <source>
        <dbReference type="SAM" id="SignalP"/>
    </source>
</evidence>
<dbReference type="Proteomes" id="UP000182544">
    <property type="component" value="Unassembled WGS sequence"/>
</dbReference>
<sequence>MKTKFLFMLSGLVLSVFTLTSFKNAPIFNTIEYHVQDAKVINAVYDGHEDYGYNFITKNEDGDEHTLTFQQIEEDILKAFDLNSDDLVGAKFKVTYTTEVEVTIDSDGYEEEEEVNIISKLEKL</sequence>
<accession>A0A1K2IAD8</accession>
<protein>
    <submittedName>
        <fullName evidence="2">Uncharacterized protein</fullName>
    </submittedName>
</protein>
<dbReference type="RefSeq" id="WP_072399767.1">
    <property type="nucleotide sequence ID" value="NZ_FPKV01000001.1"/>
</dbReference>
<dbReference type="STRING" id="369401.SAMN05428642_101209"/>
<proteinExistence type="predicted"/>
<evidence type="ECO:0000313" key="3">
    <source>
        <dbReference type="Proteomes" id="UP000182544"/>
    </source>
</evidence>
<feature type="chain" id="PRO_5011978486" evidence="1">
    <location>
        <begin position="26"/>
        <end position="124"/>
    </location>
</feature>
<dbReference type="AlphaFoldDB" id="A0A1K2IAD8"/>
<feature type="signal peptide" evidence="1">
    <location>
        <begin position="1"/>
        <end position="25"/>
    </location>
</feature>
<name>A0A1K2IAD8_9FLAO</name>